<organism evidence="2 3">
    <name type="scientific">Cyanidiococcus yangmingshanensis</name>
    <dbReference type="NCBI Taxonomy" id="2690220"/>
    <lineage>
        <taxon>Eukaryota</taxon>
        <taxon>Rhodophyta</taxon>
        <taxon>Bangiophyceae</taxon>
        <taxon>Cyanidiales</taxon>
        <taxon>Cyanidiaceae</taxon>
        <taxon>Cyanidiococcus</taxon>
    </lineage>
</organism>
<evidence type="ECO:0000313" key="2">
    <source>
        <dbReference type="EMBL" id="KAF6005158.1"/>
    </source>
</evidence>
<proteinExistence type="predicted"/>
<evidence type="ECO:0000256" key="1">
    <source>
        <dbReference type="SAM" id="MobiDB-lite"/>
    </source>
</evidence>
<reference evidence="2 3" key="1">
    <citation type="journal article" date="2020" name="J. Phycol.">
        <title>Comparative genome analysis reveals Cyanidiococcus gen. nov., a new extremophilic red algal genus sister to Cyanidioschyzon (Cyanidioschyzonaceae, Rhodophyta).</title>
        <authorList>
            <person name="Liu S.-L."/>
            <person name="Chiang Y.-R."/>
            <person name="Yoon H.S."/>
            <person name="Fu H.-Y."/>
        </authorList>
    </citation>
    <scope>NUCLEOTIDE SEQUENCE [LARGE SCALE GENOMIC DNA]</scope>
    <source>
        <strain evidence="2 3">THAL066</strain>
    </source>
</reference>
<feature type="compositionally biased region" description="Low complexity" evidence="1">
    <location>
        <begin position="1"/>
        <end position="13"/>
    </location>
</feature>
<evidence type="ECO:0000313" key="3">
    <source>
        <dbReference type="Proteomes" id="UP000530660"/>
    </source>
</evidence>
<dbReference type="AlphaFoldDB" id="A0A7J7IQ61"/>
<dbReference type="Proteomes" id="UP000530660">
    <property type="component" value="Unassembled WGS sequence"/>
</dbReference>
<dbReference type="EMBL" id="VWRR01000001">
    <property type="protein sequence ID" value="KAF6005158.1"/>
    <property type="molecule type" value="Genomic_DNA"/>
</dbReference>
<sequence>MPEETTSSTYETGYSEHEVNKGNQSSEKGRGEMGKIARSYVPPHMRRQMEQQVRAGAVPAERPRATTWERHTGLVVLRQPQAFFEAALVRQKVLERSEGVRLEPANAALAAAPLPQQGAVGVRRPYKVLTLLRGRSGWVFGRTRTRTIVVVPGSRRSTTR</sequence>
<name>A0A7J7IQ61_9RHOD</name>
<protein>
    <submittedName>
        <fullName evidence="2">Uncharacterized protein</fullName>
    </submittedName>
</protein>
<keyword evidence="3" id="KW-1185">Reference proteome</keyword>
<gene>
    <name evidence="2" type="ORF">F1559_001623</name>
</gene>
<feature type="region of interest" description="Disordered" evidence="1">
    <location>
        <begin position="1"/>
        <end position="35"/>
    </location>
</feature>
<comment type="caution">
    <text evidence="2">The sequence shown here is derived from an EMBL/GenBank/DDBJ whole genome shotgun (WGS) entry which is preliminary data.</text>
</comment>
<accession>A0A7J7IQ61</accession>